<accession>A0A143PIB6</accession>
<dbReference type="GO" id="GO:0009166">
    <property type="term" value="P:nucleotide catabolic process"/>
    <property type="evidence" value="ECO:0007669"/>
    <property type="project" value="InterPro"/>
</dbReference>
<dbReference type="Gene3D" id="3.90.780.10">
    <property type="entry name" value="5'-Nucleotidase, C-terminal domain"/>
    <property type="match status" value="1"/>
</dbReference>
<dbReference type="Proteomes" id="UP000076079">
    <property type="component" value="Chromosome"/>
</dbReference>
<evidence type="ECO:0000256" key="1">
    <source>
        <dbReference type="ARBA" id="ARBA00006654"/>
    </source>
</evidence>
<keyword evidence="3" id="KW-0547">Nucleotide-binding</keyword>
<evidence type="ECO:0000259" key="5">
    <source>
        <dbReference type="Pfam" id="PF00149"/>
    </source>
</evidence>
<dbReference type="Pfam" id="PF02872">
    <property type="entry name" value="5_nucleotid_C"/>
    <property type="match status" value="1"/>
</dbReference>
<sequence>MRRWSPLLVVALALSCARPLPSSHPPATASTGPLTISIIATTDVHGHVESLPWLSGHVENVREARRADGGGVLLLDAGDMWQGTLESNLGEGAAVVRAYNALHYDAVTIGNHEFDFGPSGANTVPRTPNDNPTGNIEQRARQAAFPFLAANLLTKAGTPWTPPNVKPSTIVTVAGVRIGLLGVTSINTPTSTDPRNLVRLQVAPLKDVVEREATRLREAGATVVIVLAHAGGSCTTFGDPEDLSSCRTQGEIFQLAQALRPGLVDVITGGHAHFGIAHRVNGIAVVEGFEQGRVFSRVDLHVDAAGKPMDARIYPPRYLCDGLTMRDVGSWSPQACAPPPYEGQPVRFDAHMVGVLRRDIQAAQRKREQPLGVDAPHAYPQSTRDESAASHFVVDLLRASRPGTDLAIYNATGTRSSLAAGPITYGDVYALLPFDSVIATGTIPAARVADAILRGVTRGPIPIVSGIEADVTCEGATPRVALSRAGQPVAPDTMVSVVTSEFLSSGGAGYFPEMEGSFALRLDTPMREAVVSVVKREEEGIRSGQVGGQDPTHKRIRTPGGTYPVRCEPRPAAPQTPDSRR</sequence>
<dbReference type="CDD" id="cd00845">
    <property type="entry name" value="MPP_UshA_N_like"/>
    <property type="match status" value="1"/>
</dbReference>
<keyword evidence="7" id="KW-0540">Nuclease</keyword>
<dbReference type="EC" id="3.1.31.-" evidence="7"/>
<dbReference type="RefSeq" id="WP_110169883.1">
    <property type="nucleotide sequence ID" value="NZ_CP015136.1"/>
</dbReference>
<keyword evidence="3 7" id="KW-0378">Hydrolase</keyword>
<gene>
    <name evidence="7" type="primary">yhcR</name>
    <name evidence="7" type="ORF">LuPra_01191</name>
</gene>
<dbReference type="PROSITE" id="PS51257">
    <property type="entry name" value="PROKAR_LIPOPROTEIN"/>
    <property type="match status" value="1"/>
</dbReference>
<feature type="domain" description="Calcineurin-like phosphoesterase" evidence="5">
    <location>
        <begin position="37"/>
        <end position="273"/>
    </location>
</feature>
<dbReference type="GO" id="GO:0000166">
    <property type="term" value="F:nucleotide binding"/>
    <property type="evidence" value="ECO:0007669"/>
    <property type="project" value="UniProtKB-KW"/>
</dbReference>
<dbReference type="SUPFAM" id="SSF56300">
    <property type="entry name" value="Metallo-dependent phosphatases"/>
    <property type="match status" value="1"/>
</dbReference>
<dbReference type="InterPro" id="IPR004843">
    <property type="entry name" value="Calcineurin-like_PHP"/>
</dbReference>
<evidence type="ECO:0000313" key="7">
    <source>
        <dbReference type="EMBL" id="AMY08003.1"/>
    </source>
</evidence>
<evidence type="ECO:0000259" key="6">
    <source>
        <dbReference type="Pfam" id="PF02872"/>
    </source>
</evidence>
<dbReference type="InterPro" id="IPR006146">
    <property type="entry name" value="5'-Nucleotdase_CS"/>
</dbReference>
<dbReference type="GO" id="GO:0004519">
    <property type="term" value="F:endonuclease activity"/>
    <property type="evidence" value="ECO:0007669"/>
    <property type="project" value="UniProtKB-KW"/>
</dbReference>
<evidence type="ECO:0000256" key="2">
    <source>
        <dbReference type="ARBA" id="ARBA00022729"/>
    </source>
</evidence>
<dbReference type="PANTHER" id="PTHR11575:SF24">
    <property type="entry name" value="5'-NUCLEOTIDASE"/>
    <property type="match status" value="1"/>
</dbReference>
<evidence type="ECO:0000256" key="3">
    <source>
        <dbReference type="RuleBase" id="RU362119"/>
    </source>
</evidence>
<feature type="domain" description="5'-Nucleotidase C-terminal" evidence="6">
    <location>
        <begin position="383"/>
        <end position="510"/>
    </location>
</feature>
<dbReference type="PRINTS" id="PR01607">
    <property type="entry name" value="APYRASEFAMLY"/>
</dbReference>
<dbReference type="PROSITE" id="PS00785">
    <property type="entry name" value="5_NUCLEOTIDASE_1"/>
    <property type="match status" value="1"/>
</dbReference>
<dbReference type="OrthoDB" id="127795at2"/>
<keyword evidence="7" id="KW-0255">Endonuclease</keyword>
<dbReference type="InterPro" id="IPR036907">
    <property type="entry name" value="5'-Nucleotdase_C_sf"/>
</dbReference>
<dbReference type="GO" id="GO:0016788">
    <property type="term" value="F:hydrolase activity, acting on ester bonds"/>
    <property type="evidence" value="ECO:0007669"/>
    <property type="project" value="InterPro"/>
</dbReference>
<reference evidence="8" key="2">
    <citation type="submission" date="2016-04" db="EMBL/GenBank/DDBJ databases">
        <title>First Complete Genome Sequence of a Subdivision 6 Acidobacterium.</title>
        <authorList>
            <person name="Huang S."/>
            <person name="Vieira S."/>
            <person name="Bunk B."/>
            <person name="Riedel T."/>
            <person name="Sproeer C."/>
            <person name="Overmann J."/>
        </authorList>
    </citation>
    <scope>NUCLEOTIDE SEQUENCE [LARGE SCALE GENOMIC DNA]</scope>
    <source>
        <strain evidence="8">DSM 100886 HEG_-6_39</strain>
    </source>
</reference>
<name>A0A143PIB6_LUTPR</name>
<organism evidence="7 8">
    <name type="scientific">Luteitalea pratensis</name>
    <dbReference type="NCBI Taxonomy" id="1855912"/>
    <lineage>
        <taxon>Bacteria</taxon>
        <taxon>Pseudomonadati</taxon>
        <taxon>Acidobacteriota</taxon>
        <taxon>Vicinamibacteria</taxon>
        <taxon>Vicinamibacterales</taxon>
        <taxon>Vicinamibacteraceae</taxon>
        <taxon>Luteitalea</taxon>
    </lineage>
</organism>
<dbReference type="AlphaFoldDB" id="A0A143PIB6"/>
<keyword evidence="8" id="KW-1185">Reference proteome</keyword>
<dbReference type="InterPro" id="IPR006179">
    <property type="entry name" value="5_nucleotidase/apyrase"/>
</dbReference>
<dbReference type="PROSITE" id="PS00786">
    <property type="entry name" value="5_NUCLEOTIDASE_2"/>
    <property type="match status" value="1"/>
</dbReference>
<evidence type="ECO:0000313" key="8">
    <source>
        <dbReference type="Proteomes" id="UP000076079"/>
    </source>
</evidence>
<dbReference type="PANTHER" id="PTHR11575">
    <property type="entry name" value="5'-NUCLEOTIDASE-RELATED"/>
    <property type="match status" value="1"/>
</dbReference>
<dbReference type="Pfam" id="PF00149">
    <property type="entry name" value="Metallophos"/>
    <property type="match status" value="1"/>
</dbReference>
<proteinExistence type="inferred from homology"/>
<feature type="region of interest" description="Disordered" evidence="4">
    <location>
        <begin position="538"/>
        <end position="581"/>
    </location>
</feature>
<dbReference type="InterPro" id="IPR008334">
    <property type="entry name" value="5'-Nucleotdase_C"/>
</dbReference>
<reference evidence="7 8" key="1">
    <citation type="journal article" date="2016" name="Genome Announc.">
        <title>First Complete Genome Sequence of a Subdivision 6 Acidobacterium Strain.</title>
        <authorList>
            <person name="Huang S."/>
            <person name="Vieira S."/>
            <person name="Bunk B."/>
            <person name="Riedel T."/>
            <person name="Sproer C."/>
            <person name="Overmann J."/>
        </authorList>
    </citation>
    <scope>NUCLEOTIDE SEQUENCE [LARGE SCALE GENOMIC DNA]</scope>
    <source>
        <strain evidence="8">DSM 100886 HEG_-6_39</strain>
    </source>
</reference>
<keyword evidence="2" id="KW-0732">Signal</keyword>
<dbReference type="EMBL" id="CP015136">
    <property type="protein sequence ID" value="AMY08003.1"/>
    <property type="molecule type" value="Genomic_DNA"/>
</dbReference>
<dbReference type="KEGG" id="abac:LuPra_01191"/>
<dbReference type="STRING" id="1855912.LuPra_01191"/>
<dbReference type="SUPFAM" id="SSF55816">
    <property type="entry name" value="5'-nucleotidase (syn. UDP-sugar hydrolase), C-terminal domain"/>
    <property type="match status" value="1"/>
</dbReference>
<protein>
    <submittedName>
        <fullName evidence="7">Endonuclease YhcR</fullName>
        <ecNumber evidence="7">3.1.31.-</ecNumber>
    </submittedName>
</protein>
<dbReference type="InterPro" id="IPR029052">
    <property type="entry name" value="Metallo-depent_PP-like"/>
</dbReference>
<comment type="similarity">
    <text evidence="1 3">Belongs to the 5'-nucleotidase family.</text>
</comment>
<dbReference type="GO" id="GO:0046872">
    <property type="term" value="F:metal ion binding"/>
    <property type="evidence" value="ECO:0007669"/>
    <property type="project" value="InterPro"/>
</dbReference>
<evidence type="ECO:0000256" key="4">
    <source>
        <dbReference type="SAM" id="MobiDB-lite"/>
    </source>
</evidence>
<dbReference type="Gene3D" id="3.60.21.10">
    <property type="match status" value="1"/>
</dbReference>